<reference evidence="1" key="1">
    <citation type="submission" date="2024-01" db="EMBL/GenBank/DDBJ databases">
        <authorList>
            <person name="Webb A."/>
        </authorList>
    </citation>
    <scope>NUCLEOTIDE SEQUENCE</scope>
    <source>
        <strain evidence="1">Pm1</strain>
    </source>
</reference>
<sequence>MESAQSRICLPEVFDPDDIDPDDSGQEDRRHAMVALTETFQDGGSIPQRIRVLAMTELKEFSGKDRDEDWARSWISKVKSAFLCDQAPDEEKCLVFGDLLTGPARHWYNQLGRFTRKKWKRLLDKFMVQYGGQGVSLARQYYLARKRSDINSQEYLHCLNVGAKHATIAIRDERVTTSDTRREHVEHFIATLDDRDLAKQLTLLRLVDVDKLDETLRACQSMESRQLKTSTGSNKFHQRANAFQILRHPRLLER</sequence>
<name>A0AAV1UPN7_9STRA</name>
<comment type="caution">
    <text evidence="1">The sequence shown here is derived from an EMBL/GenBank/DDBJ whole genome shotgun (WGS) entry which is preliminary data.</text>
</comment>
<proteinExistence type="predicted"/>
<evidence type="ECO:0000313" key="2">
    <source>
        <dbReference type="Proteomes" id="UP001162060"/>
    </source>
</evidence>
<gene>
    <name evidence="1" type="ORF">PM001_LOCUS20853</name>
</gene>
<evidence type="ECO:0000313" key="1">
    <source>
        <dbReference type="EMBL" id="CAK7935703.1"/>
    </source>
</evidence>
<organism evidence="1 2">
    <name type="scientific">Peronospora matthiolae</name>
    <dbReference type="NCBI Taxonomy" id="2874970"/>
    <lineage>
        <taxon>Eukaryota</taxon>
        <taxon>Sar</taxon>
        <taxon>Stramenopiles</taxon>
        <taxon>Oomycota</taxon>
        <taxon>Peronosporomycetes</taxon>
        <taxon>Peronosporales</taxon>
        <taxon>Peronosporaceae</taxon>
        <taxon>Peronospora</taxon>
    </lineage>
</organism>
<evidence type="ECO:0008006" key="3">
    <source>
        <dbReference type="Google" id="ProtNLM"/>
    </source>
</evidence>
<accession>A0AAV1UPN7</accession>
<dbReference type="EMBL" id="CAKLBY020000222">
    <property type="protein sequence ID" value="CAK7935703.1"/>
    <property type="molecule type" value="Genomic_DNA"/>
</dbReference>
<protein>
    <recommendedName>
        <fullName evidence="3">Retrotransposon gag domain-containing protein</fullName>
    </recommendedName>
</protein>
<dbReference type="AlphaFoldDB" id="A0AAV1UPN7"/>
<dbReference type="Proteomes" id="UP001162060">
    <property type="component" value="Unassembled WGS sequence"/>
</dbReference>